<evidence type="ECO:0000256" key="12">
    <source>
        <dbReference type="SAM" id="SignalP"/>
    </source>
</evidence>
<reference evidence="13" key="2">
    <citation type="journal article" date="2022" name="Res Sq">
        <title>Comparative Genomics Reveals Insights into the Divergent Evolution of Astigmatic Mites and Household Pest Adaptations.</title>
        <authorList>
            <person name="Xiong Q."/>
            <person name="Wan A.T.-Y."/>
            <person name="Liu X.-Y."/>
            <person name="Fung C.S.-H."/>
            <person name="Xiao X."/>
            <person name="Malainual N."/>
            <person name="Hou J."/>
            <person name="Wang L."/>
            <person name="Wang M."/>
            <person name="Yang K."/>
            <person name="Cui Y."/>
            <person name="Leung E."/>
            <person name="Nong W."/>
            <person name="Shin S.-K."/>
            <person name="Au S."/>
            <person name="Jeong K.Y."/>
            <person name="Chew F.T."/>
            <person name="Hui J."/>
            <person name="Leung T.F."/>
            <person name="Tungtrongchitr A."/>
            <person name="Zhong N."/>
            <person name="Liu Z."/>
            <person name="Tsui S."/>
        </authorList>
    </citation>
    <scope>NUCLEOTIDE SEQUENCE</scope>
    <source>
        <strain evidence="13">Derf</strain>
        <tissue evidence="13">Whole organism</tissue>
    </source>
</reference>
<dbReference type="InterPro" id="IPR029382">
    <property type="entry name" value="NCU-G1"/>
</dbReference>
<comment type="subcellular location">
    <subcellularLocation>
        <location evidence="9">Lysosome membrane</location>
        <topology evidence="9">Single-pass type I membrane protein</topology>
        <orientation evidence="9">Lumenal side</orientation>
    </subcellularLocation>
</comment>
<evidence type="ECO:0000256" key="1">
    <source>
        <dbReference type="ARBA" id="ARBA00010599"/>
    </source>
</evidence>
<dbReference type="PANTHER" id="PTHR31981:SF1">
    <property type="entry name" value="GLYCOSYLATED LYSOSOMAL MEMBRANE PROTEIN"/>
    <property type="match status" value="1"/>
</dbReference>
<keyword evidence="7" id="KW-0458">Lysosome</keyword>
<evidence type="ECO:0000256" key="9">
    <source>
        <dbReference type="ARBA" id="ARBA00024189"/>
    </source>
</evidence>
<feature type="transmembrane region" description="Helical" evidence="11">
    <location>
        <begin position="338"/>
        <end position="360"/>
    </location>
</feature>
<keyword evidence="3 12" id="KW-0732">Signal</keyword>
<evidence type="ECO:0000256" key="2">
    <source>
        <dbReference type="ARBA" id="ARBA00022692"/>
    </source>
</evidence>
<accession>A0A922L1A9</accession>
<evidence type="ECO:0000256" key="6">
    <source>
        <dbReference type="ARBA" id="ARBA00023180"/>
    </source>
</evidence>
<dbReference type="Proteomes" id="UP000790347">
    <property type="component" value="Unassembled WGS sequence"/>
</dbReference>
<sequence length="388" mass="44072">MANRIFFVFIFAVFGTIVQSKRILFYEQNPGCNIVECNDTHVVHITSEVDDDKNQSTYHNLWIFTNDYKPTIILFETEPKAKLSIDWLKFFQHENNSIIFKNGSVLNINFTEPRDNQSSILAIFSNENSSIGNFRFHLKSSAHSGREQLLPKLIYSNAGNLLQFEINDLFIPESIKQNNTRLQLCANLTTILGGHRLNSQIEKFTGMDDEYTPGVFQRYLYQMETIDKVDNNNQTRSSFIGWKPVAYFDHKQQIATSLKVISPSIENMTTIPLSSSALNGYFQSPTSSYTINKLANFRFNSEDDNEFDLTINGTSIEFSLSLSLIALSETQFSTSMTIIIVCILIGFGLPFILLIGFIMFTMSKRLLSLFVGSGSNNYNLQHNSESSG</sequence>
<name>A0A922L1A9_DERFA</name>
<feature type="signal peptide" evidence="12">
    <location>
        <begin position="1"/>
        <end position="20"/>
    </location>
</feature>
<keyword evidence="4 11" id="KW-1133">Transmembrane helix</keyword>
<dbReference type="EMBL" id="ASGP02000008">
    <property type="protein sequence ID" value="KAH9493722.1"/>
    <property type="molecule type" value="Genomic_DNA"/>
</dbReference>
<reference evidence="13" key="1">
    <citation type="submission" date="2013-05" db="EMBL/GenBank/DDBJ databases">
        <authorList>
            <person name="Yim A.K.Y."/>
            <person name="Chan T.F."/>
            <person name="Ji K.M."/>
            <person name="Liu X.Y."/>
            <person name="Zhou J.W."/>
            <person name="Li R.Q."/>
            <person name="Yang K.Y."/>
            <person name="Li J."/>
            <person name="Li M."/>
            <person name="Law P.T.W."/>
            <person name="Wu Y.L."/>
            <person name="Cai Z.L."/>
            <person name="Qin H."/>
            <person name="Bao Y."/>
            <person name="Leung R.K.K."/>
            <person name="Ng P.K.S."/>
            <person name="Zou J."/>
            <person name="Zhong X.J."/>
            <person name="Ran P.X."/>
            <person name="Zhong N.S."/>
            <person name="Liu Z.G."/>
            <person name="Tsui S.K.W."/>
        </authorList>
    </citation>
    <scope>NUCLEOTIDE SEQUENCE</scope>
    <source>
        <strain evidence="13">Derf</strain>
        <tissue evidence="13">Whole organism</tissue>
    </source>
</reference>
<gene>
    <name evidence="13" type="ORF">DERF_014458</name>
</gene>
<evidence type="ECO:0000256" key="5">
    <source>
        <dbReference type="ARBA" id="ARBA00023136"/>
    </source>
</evidence>
<evidence type="ECO:0000313" key="14">
    <source>
        <dbReference type="Proteomes" id="UP000790347"/>
    </source>
</evidence>
<comment type="similarity">
    <text evidence="1">Belongs to the GLMP family.</text>
</comment>
<evidence type="ECO:0000256" key="3">
    <source>
        <dbReference type="ARBA" id="ARBA00022729"/>
    </source>
</evidence>
<evidence type="ECO:0000313" key="13">
    <source>
        <dbReference type="EMBL" id="KAH9493722.1"/>
    </source>
</evidence>
<dbReference type="Pfam" id="PF15065">
    <property type="entry name" value="NCU-G1"/>
    <property type="match status" value="1"/>
</dbReference>
<evidence type="ECO:0000256" key="10">
    <source>
        <dbReference type="ARBA" id="ARBA00044960"/>
    </source>
</evidence>
<comment type="subunit">
    <text evidence="10">Interacts (via lumenal domain) with lysosomal protein MFSD1; the interaction starts while both proteins are still in the endoplasmic reticulum and is required for stabilization of MFSD1 in lysosomes but has no direct effect on its targeting to lysosomes or transporter activity.</text>
</comment>
<dbReference type="AlphaFoldDB" id="A0A922L1A9"/>
<keyword evidence="6" id="KW-0325">Glycoprotein</keyword>
<evidence type="ECO:0000256" key="4">
    <source>
        <dbReference type="ARBA" id="ARBA00022989"/>
    </source>
</evidence>
<comment type="function">
    <text evidence="8">Required to protect lysosomal transporter MFSD1 from lysosomal proteolysis and for MFSD1 lysosomal localization.</text>
</comment>
<feature type="chain" id="PRO_5036882352" evidence="12">
    <location>
        <begin position="21"/>
        <end position="388"/>
    </location>
</feature>
<organism evidence="13 14">
    <name type="scientific">Dermatophagoides farinae</name>
    <name type="common">American house dust mite</name>
    <dbReference type="NCBI Taxonomy" id="6954"/>
    <lineage>
        <taxon>Eukaryota</taxon>
        <taxon>Metazoa</taxon>
        <taxon>Ecdysozoa</taxon>
        <taxon>Arthropoda</taxon>
        <taxon>Chelicerata</taxon>
        <taxon>Arachnida</taxon>
        <taxon>Acari</taxon>
        <taxon>Acariformes</taxon>
        <taxon>Sarcoptiformes</taxon>
        <taxon>Astigmata</taxon>
        <taxon>Psoroptidia</taxon>
        <taxon>Analgoidea</taxon>
        <taxon>Pyroglyphidae</taxon>
        <taxon>Dermatophagoidinae</taxon>
        <taxon>Dermatophagoides</taxon>
    </lineage>
</organism>
<keyword evidence="14" id="KW-1185">Reference proteome</keyword>
<dbReference type="GO" id="GO:0005765">
    <property type="term" value="C:lysosomal membrane"/>
    <property type="evidence" value="ECO:0007669"/>
    <property type="project" value="UniProtKB-SubCell"/>
</dbReference>
<comment type="caution">
    <text evidence="13">The sequence shown here is derived from an EMBL/GenBank/DDBJ whole genome shotgun (WGS) entry which is preliminary data.</text>
</comment>
<evidence type="ECO:0000256" key="11">
    <source>
        <dbReference type="SAM" id="Phobius"/>
    </source>
</evidence>
<dbReference type="PANTHER" id="PTHR31981">
    <property type="entry name" value="GLYCOSYLATED LYSOSOMAL MEMBRANE PROTEIN"/>
    <property type="match status" value="1"/>
</dbReference>
<keyword evidence="2 11" id="KW-0812">Transmembrane</keyword>
<evidence type="ECO:0000256" key="7">
    <source>
        <dbReference type="ARBA" id="ARBA00023228"/>
    </source>
</evidence>
<proteinExistence type="inferred from homology"/>
<protein>
    <submittedName>
        <fullName evidence="13">Uncharacterized protein</fullName>
    </submittedName>
</protein>
<evidence type="ECO:0000256" key="8">
    <source>
        <dbReference type="ARBA" id="ARBA00024176"/>
    </source>
</evidence>
<keyword evidence="5 11" id="KW-0472">Membrane</keyword>